<proteinExistence type="predicted"/>
<dbReference type="PANTHER" id="PTHR33908">
    <property type="entry name" value="MANNOSYLTRANSFERASE YKCB-RELATED"/>
    <property type="match status" value="1"/>
</dbReference>
<keyword evidence="3" id="KW-0328">Glycosyltransferase</keyword>
<evidence type="ECO:0000313" key="11">
    <source>
        <dbReference type="Proteomes" id="UP000307943"/>
    </source>
</evidence>
<reference evidence="10 11" key="1">
    <citation type="submission" date="2019-05" db="EMBL/GenBank/DDBJ databases">
        <title>We sequenced the genome of Paenibacillus hemerocallicola KCTC 33185 for further insight into its adaptation and study the phylogeny of Paenibacillus.</title>
        <authorList>
            <person name="Narsing Rao M.P."/>
        </authorList>
    </citation>
    <scope>NUCLEOTIDE SEQUENCE [LARGE SCALE GENOMIC DNA]</scope>
    <source>
        <strain evidence="10 11">KCTC 33185</strain>
    </source>
</reference>
<feature type="transmembrane region" description="Helical" evidence="8">
    <location>
        <begin position="335"/>
        <end position="354"/>
    </location>
</feature>
<sequence length="424" mass="48824">MLVLELLYNVYRWICKFKNQELVYLIPLVILSLFTSLGYFFTVMFSEEGFPTSDDSKWYLDYAYAMIADFKIGLHMNDIMYFGYNMLLTVLLAVFKNPVAVLFIQSVATGLSVILVYKIAHMLFNRTTAVIASLLYSVSEGVHRWTVYILTDSLYISLLLLCVYLLLKCFETGEKRYKLLFAAISLYIFVFRPAGIITLAFILLYILIRLRRTTVTGFIKRYRLALGGTVVVLLAVGVYALTGNRLDPLLASMEENAKLVLYNIYATGSIYDKPTPYDYRFNPDYTIDVMNSVIVSFFVHNWDQILALYGKRSVSFLGWWVWKTDYRSVVSLAKLVLNELATVLFFAGTVAAIVNKQFRKASVVWLVIFSVFVFCVIFFIDIMYRYKAPSLPFIAIVSAYGAERIIRGCLVLVKKWRRSRQETN</sequence>
<accession>A0A5C4T8Q7</accession>
<evidence type="ECO:0000259" key="9">
    <source>
        <dbReference type="Pfam" id="PF13231"/>
    </source>
</evidence>
<protein>
    <submittedName>
        <fullName evidence="10">Glycosyltransferase family 39 protein</fullName>
    </submittedName>
</protein>
<dbReference type="Pfam" id="PF13231">
    <property type="entry name" value="PMT_2"/>
    <property type="match status" value="1"/>
</dbReference>
<dbReference type="EMBL" id="VDCQ01000020">
    <property type="protein sequence ID" value="TNJ65322.1"/>
    <property type="molecule type" value="Genomic_DNA"/>
</dbReference>
<dbReference type="AlphaFoldDB" id="A0A5C4T8Q7"/>
<evidence type="ECO:0000313" key="10">
    <source>
        <dbReference type="EMBL" id="TNJ65322.1"/>
    </source>
</evidence>
<evidence type="ECO:0000256" key="2">
    <source>
        <dbReference type="ARBA" id="ARBA00022475"/>
    </source>
</evidence>
<feature type="transmembrane region" description="Helical" evidence="8">
    <location>
        <begin position="22"/>
        <end position="46"/>
    </location>
</feature>
<dbReference type="InterPro" id="IPR038731">
    <property type="entry name" value="RgtA/B/C-like"/>
</dbReference>
<dbReference type="PANTHER" id="PTHR33908:SF11">
    <property type="entry name" value="MEMBRANE PROTEIN"/>
    <property type="match status" value="1"/>
</dbReference>
<dbReference type="GO" id="GO:0005886">
    <property type="term" value="C:plasma membrane"/>
    <property type="evidence" value="ECO:0007669"/>
    <property type="project" value="UniProtKB-SubCell"/>
</dbReference>
<evidence type="ECO:0000256" key="3">
    <source>
        <dbReference type="ARBA" id="ARBA00022676"/>
    </source>
</evidence>
<comment type="caution">
    <text evidence="10">The sequence shown here is derived from an EMBL/GenBank/DDBJ whole genome shotgun (WGS) entry which is preliminary data.</text>
</comment>
<feature type="transmembrane region" description="Helical" evidence="8">
    <location>
        <begin position="363"/>
        <end position="384"/>
    </location>
</feature>
<evidence type="ECO:0000256" key="8">
    <source>
        <dbReference type="SAM" id="Phobius"/>
    </source>
</evidence>
<feature type="transmembrane region" description="Helical" evidence="8">
    <location>
        <begin position="145"/>
        <end position="167"/>
    </location>
</feature>
<dbReference type="GO" id="GO:0016763">
    <property type="term" value="F:pentosyltransferase activity"/>
    <property type="evidence" value="ECO:0007669"/>
    <property type="project" value="TreeGrafter"/>
</dbReference>
<name>A0A5C4T8Q7_9BACL</name>
<keyword evidence="7 8" id="KW-0472">Membrane</keyword>
<keyword evidence="4 10" id="KW-0808">Transferase</keyword>
<keyword evidence="11" id="KW-1185">Reference proteome</keyword>
<keyword evidence="2" id="KW-1003">Cell membrane</keyword>
<organism evidence="10 11">
    <name type="scientific">Paenibacillus hemerocallicola</name>
    <dbReference type="NCBI Taxonomy" id="1172614"/>
    <lineage>
        <taxon>Bacteria</taxon>
        <taxon>Bacillati</taxon>
        <taxon>Bacillota</taxon>
        <taxon>Bacilli</taxon>
        <taxon>Bacillales</taxon>
        <taxon>Paenibacillaceae</taxon>
        <taxon>Paenibacillus</taxon>
    </lineage>
</organism>
<evidence type="ECO:0000256" key="4">
    <source>
        <dbReference type="ARBA" id="ARBA00022679"/>
    </source>
</evidence>
<feature type="domain" description="Glycosyltransferase RgtA/B/C/D-like" evidence="9">
    <location>
        <begin position="88"/>
        <end position="229"/>
    </location>
</feature>
<gene>
    <name evidence="10" type="ORF">FE784_16035</name>
</gene>
<dbReference type="RefSeq" id="WP_139603228.1">
    <property type="nucleotide sequence ID" value="NZ_VDCQ01000020.1"/>
</dbReference>
<feature type="transmembrane region" description="Helical" evidence="8">
    <location>
        <begin position="58"/>
        <end position="74"/>
    </location>
</feature>
<keyword evidence="6 8" id="KW-1133">Transmembrane helix</keyword>
<evidence type="ECO:0000256" key="1">
    <source>
        <dbReference type="ARBA" id="ARBA00004651"/>
    </source>
</evidence>
<keyword evidence="5 8" id="KW-0812">Transmembrane</keyword>
<feature type="transmembrane region" description="Helical" evidence="8">
    <location>
        <begin position="114"/>
        <end position="138"/>
    </location>
</feature>
<evidence type="ECO:0000256" key="7">
    <source>
        <dbReference type="ARBA" id="ARBA00023136"/>
    </source>
</evidence>
<feature type="transmembrane region" description="Helical" evidence="8">
    <location>
        <begin position="222"/>
        <end position="242"/>
    </location>
</feature>
<feature type="transmembrane region" description="Helical" evidence="8">
    <location>
        <begin position="179"/>
        <end position="210"/>
    </location>
</feature>
<dbReference type="InterPro" id="IPR050297">
    <property type="entry name" value="LipidA_mod_glycosyltrf_83"/>
</dbReference>
<dbReference type="Proteomes" id="UP000307943">
    <property type="component" value="Unassembled WGS sequence"/>
</dbReference>
<dbReference type="GO" id="GO:0009103">
    <property type="term" value="P:lipopolysaccharide biosynthetic process"/>
    <property type="evidence" value="ECO:0007669"/>
    <property type="project" value="UniProtKB-ARBA"/>
</dbReference>
<feature type="transmembrane region" description="Helical" evidence="8">
    <location>
        <begin position="86"/>
        <end position="108"/>
    </location>
</feature>
<evidence type="ECO:0000256" key="5">
    <source>
        <dbReference type="ARBA" id="ARBA00022692"/>
    </source>
</evidence>
<comment type="subcellular location">
    <subcellularLocation>
        <location evidence="1">Cell membrane</location>
        <topology evidence="1">Multi-pass membrane protein</topology>
    </subcellularLocation>
</comment>
<evidence type="ECO:0000256" key="6">
    <source>
        <dbReference type="ARBA" id="ARBA00022989"/>
    </source>
</evidence>